<evidence type="ECO:0000313" key="1">
    <source>
        <dbReference type="EMBL" id="KAL0183596.1"/>
    </source>
</evidence>
<comment type="caution">
    <text evidence="1">The sequence shown here is derived from an EMBL/GenBank/DDBJ whole genome shotgun (WGS) entry which is preliminary data.</text>
</comment>
<gene>
    <name evidence="1" type="ORF">M9458_019292</name>
</gene>
<dbReference type="AlphaFoldDB" id="A0ABD0QBP6"/>
<reference evidence="1 2" key="1">
    <citation type="submission" date="2024-05" db="EMBL/GenBank/DDBJ databases">
        <title>Genome sequencing and assembly of Indian major carp, Cirrhinus mrigala (Hamilton, 1822).</title>
        <authorList>
            <person name="Mohindra V."/>
            <person name="Chowdhury L.M."/>
            <person name="Lal K."/>
            <person name="Jena J.K."/>
        </authorList>
    </citation>
    <scope>NUCLEOTIDE SEQUENCE [LARGE SCALE GENOMIC DNA]</scope>
    <source>
        <strain evidence="1">CM1030</strain>
        <tissue evidence="1">Blood</tissue>
    </source>
</reference>
<keyword evidence="2" id="KW-1185">Reference proteome</keyword>
<protein>
    <submittedName>
        <fullName evidence="1">Uncharacterized protein</fullName>
    </submittedName>
</protein>
<accession>A0ABD0QBP6</accession>
<organism evidence="1 2">
    <name type="scientific">Cirrhinus mrigala</name>
    <name type="common">Mrigala</name>
    <dbReference type="NCBI Taxonomy" id="683832"/>
    <lineage>
        <taxon>Eukaryota</taxon>
        <taxon>Metazoa</taxon>
        <taxon>Chordata</taxon>
        <taxon>Craniata</taxon>
        <taxon>Vertebrata</taxon>
        <taxon>Euteleostomi</taxon>
        <taxon>Actinopterygii</taxon>
        <taxon>Neopterygii</taxon>
        <taxon>Teleostei</taxon>
        <taxon>Ostariophysi</taxon>
        <taxon>Cypriniformes</taxon>
        <taxon>Cyprinidae</taxon>
        <taxon>Labeoninae</taxon>
        <taxon>Labeonini</taxon>
        <taxon>Cirrhinus</taxon>
    </lineage>
</organism>
<dbReference type="Proteomes" id="UP001529510">
    <property type="component" value="Unassembled WGS sequence"/>
</dbReference>
<dbReference type="EMBL" id="JAMKFB020000009">
    <property type="protein sequence ID" value="KAL0183596.1"/>
    <property type="molecule type" value="Genomic_DNA"/>
</dbReference>
<sequence length="67" mass="7396">NDQVLQGFSVDKGEFTCPLCRQFANSVLPCRPGRGMETGAWHAPSNKSMSTLVKEVEDLQEQLGIFP</sequence>
<feature type="non-terminal residue" evidence="1">
    <location>
        <position position="67"/>
    </location>
</feature>
<feature type="non-terminal residue" evidence="1">
    <location>
        <position position="1"/>
    </location>
</feature>
<proteinExistence type="predicted"/>
<name>A0ABD0QBP6_CIRMR</name>
<evidence type="ECO:0000313" key="2">
    <source>
        <dbReference type="Proteomes" id="UP001529510"/>
    </source>
</evidence>